<dbReference type="SMART" id="SM00179">
    <property type="entry name" value="EGF_CA"/>
    <property type="match status" value="19"/>
</dbReference>
<feature type="domain" description="EGF-like" evidence="9">
    <location>
        <begin position="592"/>
        <end position="630"/>
    </location>
</feature>
<dbReference type="InterPro" id="IPR000152">
    <property type="entry name" value="EGF-type_Asp/Asn_hydroxyl_site"/>
</dbReference>
<dbReference type="STRING" id="6669.E9HR61"/>
<dbReference type="Proteomes" id="UP000000305">
    <property type="component" value="Unassembled WGS sequence"/>
</dbReference>
<dbReference type="HOGENOM" id="CLU_000082_0_0_1"/>
<dbReference type="InterPro" id="IPR006150">
    <property type="entry name" value="Cys_repeat_1"/>
</dbReference>
<sequence>MCGLGAQCVNSAGSYDCVCPSGYSGDPKSRCLDVDECSVSPSVCRTIPGAQCSNLPGSYQCFCPVGFQGDHNNNNINECLSKPCGANATCTDTVGSFSCSCVEDFTGDPYRGCVDIDECAVLASPCGKQAICENAVPGYNCRCPQGYAGQPTPDVACEQVDVATVCKGNFDCVNNAECLDGQCFCRNGFQPSGATCVDIDECAKNPCGPNSVCTNLPGSHRCECEAGFVGKPPTTPCKAPCEDVKCGTHATCKTQGEEAFCVCDEGWTYDPANIAAGCQDIDECQRPGVCGTGAICVNVPGSHECRCPEGTAPEPDAKTKCVSLMRCAIDDDCPGNSVCDPTKECLCPEPNIGKDCRHPCEGVRCSANQECMLINDVAKCMCSSGFTGGVNGGCVDIDECSTGQKPCAQGAVCRNEPGRFVCECPNGFEGEPYKTGCIEKATAPPGCSILPCPSGEVCVPSDNGGVCVCSRGWVRDKKTDLCRDINECLESPADKPACGFRAVCKNLPGSYDCSCPKGYEGNPFQSCDLCDSIECRCQPPYRVVGGACLLADCAGGKQTCPAGAECITVTGGVSYCACPTGYRARPDGSCEDVNECQEGINGQSACGFGAECFNRPGRFDCQCPANFTGDPYKGVCAPSQVRCVSDTECGTNERCVQPGECICPPPYYTDTEDNNKCKSPCERHACGVNSKCTPSDPPKCMCEPGHTGNPTVGCSDIDECRDNPCGPGAMCINENGGFKCRCPSGQSGDAYQDGCRGEARSECQADDDCDGQLACIQGGCVNPCQALPCGANAYCEPEEHAAWCRCLPGFKEDAKTGACISLCHDILCGENAQCVVSSTGPTGTSTTCACLDGYNGNPFPGGSCSPDVCSASLPCQEPQLCVSGRCKERCEGVTCGVGARCDKATNQCVCLPYFIGKADLLCVPPVIPPVCQPPCGQNSHCEYGQPNRCVCNAGTSGNPYESCGAQEKTCDATKCGINAECRQGVNRVDCVCPVGYQGNPYVSCEDVNECIGNACGANAVCLNTPGSFDCQCQEGFSGNPFMMCMPIDQPPPVQPNVVDPCTSVTCGPNAACRNGQCLCLPGYSSSAGGLCSVPSCRNDLDCASREVCLPVDHSVKNGGVRRCVDACSREQCGPNAVCVADTHRASCICRDGFKGNANVGCQQEPAEDKCGRDDECPGDTVCGKDVDGLRVCVDPCKSFTCAQSESCVIKAGKAHCECLSNFVRNPSTGTCEKPGLPDCVTNTDCKSDSVCRQDILGVRKCTAVCVGYTCSANSDCRAANHIGQCVCRAGFTGNPNDRNGCRPVPKDQCQTDTQCSEVEVCQPDSNGVRRCVAICPTVRCGSGAVCVANNHAAKCACPTTGLYAGNPSGPEGCRKVECLANSDCPGTKSCDRTTYTCKPVCVQNSCGKNAICLAENHMAMCSCPVGLEPNPHPEIECVPADLCTSQPCHASAICSMSAGRVVCSCPLDKVGDAYRTGCRANGTCPNGNNDCPSEASCLDGRCVDPCDSFCGPNAACRVINHKPSCSCPPRFNPNPTAERGCVRQPQSCRSDGDCPSGSPCMGGQCKAVCRNAQDCAQGERCVSSMCQLPCLSQEQCPNGQACVGSYCKAGCRADSDCPINQACLNHRCENPCQREGVCGTNALCRVIDRSAQCACPDGFMGGPTAQQGCMRNPLYCQSGTACPAGHTCQSGRCYPTCRDGVANACVGGERCLSGQCVKICYSDNNCMPGEVCIDGGCRPGCRSDTDCSNSQVCRNSQCRCAPGFTAGPTGNCVDVDECQTRPCHATAQCTNTAGSFRCSCKPGTVGDGYTEACVAANECETSSGCADQLACLVRQGGTKACADPCAANTCGPNALCTVVDHQPSCSCPPSTRGNPNDSKVGCFRVDCIENEDCPQDRTCDKQSFKCINPCDSMECYNGLCQVKNRKTVCQCAPGFRPTQDNKCVDVDECSTNPCHPSAVCRNTPGNFQCVCPDGLVGEPYKAGCKRPGQCVADSDCPLTASCVSGTCKDPCGLAGACGKGSDCVTENHLPVCRCPFQTTGNPKIECYTLQCVDGSDCSQKEACVNNKCVDACAASNACGSNSDCTAVNHRAVCECKTGFTGSPYQGCVALVLCASESQCPTSQTCTGGVCVSRCQSSRDCLPSQHCIEGKCRPACTENSQCASGQICYNSVCVQEVRCRSDQECGDGENCLKSTNGKAECRNPCDGTILCGRNAACRVVNRQAVCSCKEGFFGNPQDDKIGCLKIECTNNEECSADKRCHDNRCKIACMVENLCGKNTLCFSEKHQSVCKCQPGYTGNVQTGCTPIDYCSQTPCAAGARCENTRGSYKCLCPAGTVGEAYKEGCQQPVECRQNTDCPPSAVCGREKGQPKCQDVCAGYSCGPNADCLPANHKAACVCRQGFEGNAADRNVGCVRQPVSCKAQPDCPPNTFCYGGICKPACQSNVECQDGEACVRGQCVNPCLLDGACGMNAQCRPVNHAAVCSCSAGFTGSPKTECIRVPVACRRDSECGSGNRCNEGRCVPVCTSDSKCAINEKCVAGQCMLTCRVDNDCFLSHICLNNMCTIGCRQNTDCATDEACIDSRCKNPCSSEAVCGPNALCNVVNQRAQCTCPAGFLAYPTPNTACVREPTPCTGTKSCAAGFTCQNSVCRPLCSADSQCLVNERCGQGMCVPVCRQDTDCSSGEICSMGSCKTGCRVDPDCPMTHACLNAQCVSVCASPAACGTNAKCTGTNHRAQCTCLEGLVGNAKVACRYPPSTCTGTTDCLANQKCIGGMCRPGCTNDQGCLSDSRCINGACSPVCNSDNFCDRGHVCLDRVCVVGCRNDATCPASQACINNKCVDPCRVPNVCGNCAVCEVINHAAQCTCPSGSIGNPQVGCAITPTRCSTNGDCGSGACISGLCSKTCTKINDCSCGESCVQGRCRLKCSADNQCPTGQLCRFGSCAAGCKANTDCAVQQACINGQCKDPCQVSPCGKEAECRISDHRAVCLCPNGYSGNPTVGCEKNECERDGDCDMEKRCQNNRCVLPCLEAGACGVNAVCRSVNHKAQCLCPPGYFGNAQIDCKQDVNECLSNPCGANAVCTDNVGSFTCTCSPGCIGDPVRGCLCTAPSTIDPCADSGCGLHAQCRVEGSRPVCFCPPNYPSGNPRVECALEKPSMRTDCRTEGCGEGASCVADGTLYVCRCQTGLQGNPDVRCSADRSCSIDNDCPLDKACVNRQCQDPCSLREACGQNALCSVVLHKARCSCPQCYIGRPTLKCSPDPRCGTTTQRPVAVITTPRNPVTSSPRPPTSPVVAACSRDNQCSTNHACNTNLGTCQDPCDFKNVACDQGKRCEVRRHRPVCVCKHGFVLNEAGEMACGPNPIECRVDDECASNLACVQGRCTNPCAGTRNPCTASNKVCQVLDHRAVCICVEDCTASVSICLRDRGCPPTMACVNFQCRNPCENSTCPENRPCYVEEHKAVCKFCPPGFVVNPQYGCIQAVGCRTDSECPAKEGCVNGRCQVVDIPKEPVVGECPPCNANEECDATTLTCFPV</sequence>
<keyword evidence="5" id="KW-0677">Repeat</keyword>
<reference evidence="10 11" key="1">
    <citation type="journal article" date="2011" name="Science">
        <title>The ecoresponsive genome of Daphnia pulex.</title>
        <authorList>
            <person name="Colbourne J.K."/>
            <person name="Pfrender M.E."/>
            <person name="Gilbert D."/>
            <person name="Thomas W.K."/>
            <person name="Tucker A."/>
            <person name="Oakley T.H."/>
            <person name="Tokishita S."/>
            <person name="Aerts A."/>
            <person name="Arnold G.J."/>
            <person name="Basu M.K."/>
            <person name="Bauer D.J."/>
            <person name="Caceres C.E."/>
            <person name="Carmel L."/>
            <person name="Casola C."/>
            <person name="Choi J.H."/>
            <person name="Detter J.C."/>
            <person name="Dong Q."/>
            <person name="Dusheyko S."/>
            <person name="Eads B.D."/>
            <person name="Frohlich T."/>
            <person name="Geiler-Samerotte K.A."/>
            <person name="Gerlach D."/>
            <person name="Hatcher P."/>
            <person name="Jogdeo S."/>
            <person name="Krijgsveld J."/>
            <person name="Kriventseva E.V."/>
            <person name="Kultz D."/>
            <person name="Laforsch C."/>
            <person name="Lindquist E."/>
            <person name="Lopez J."/>
            <person name="Manak J.R."/>
            <person name="Muller J."/>
            <person name="Pangilinan J."/>
            <person name="Patwardhan R.P."/>
            <person name="Pitluck S."/>
            <person name="Pritham E.J."/>
            <person name="Rechtsteiner A."/>
            <person name="Rho M."/>
            <person name="Rogozin I.B."/>
            <person name="Sakarya O."/>
            <person name="Salamov A."/>
            <person name="Schaack S."/>
            <person name="Shapiro H."/>
            <person name="Shiga Y."/>
            <person name="Skalitzky C."/>
            <person name="Smith Z."/>
            <person name="Souvorov A."/>
            <person name="Sung W."/>
            <person name="Tang Z."/>
            <person name="Tsuchiya D."/>
            <person name="Tu H."/>
            <person name="Vos H."/>
            <person name="Wang M."/>
            <person name="Wolf Y.I."/>
            <person name="Yamagata H."/>
            <person name="Yamada T."/>
            <person name="Ye Y."/>
            <person name="Shaw J.R."/>
            <person name="Andrews J."/>
            <person name="Crease T.J."/>
            <person name="Tang H."/>
            <person name="Lucas S.M."/>
            <person name="Robertson H.M."/>
            <person name="Bork P."/>
            <person name="Koonin E.V."/>
            <person name="Zdobnov E.M."/>
            <person name="Grigoriev I.V."/>
            <person name="Lynch M."/>
            <person name="Boore J.L."/>
        </authorList>
    </citation>
    <scope>NUCLEOTIDE SEQUENCE [LARGE SCALE GENOMIC DNA]</scope>
</reference>
<keyword evidence="2" id="KW-0964">Secreted</keyword>
<dbReference type="SMART" id="SM00286">
    <property type="entry name" value="PTI"/>
    <property type="match status" value="15"/>
</dbReference>
<keyword evidence="4" id="KW-0732">Signal</keyword>
<dbReference type="KEGG" id="dpx:DAPPUDRAFT_332869"/>
<dbReference type="GO" id="GO:0005576">
    <property type="term" value="C:extracellular region"/>
    <property type="evidence" value="ECO:0007669"/>
    <property type="project" value="UniProtKB-SubCell"/>
</dbReference>
<dbReference type="InterPro" id="IPR018097">
    <property type="entry name" value="EGF_Ca-bd_CS"/>
</dbReference>
<evidence type="ECO:0000259" key="9">
    <source>
        <dbReference type="PROSITE" id="PS50026"/>
    </source>
</evidence>
<dbReference type="FunFam" id="2.10.25.10:FF:000038">
    <property type="entry name" value="Fibrillin 2"/>
    <property type="match status" value="9"/>
</dbReference>
<dbReference type="PROSITE" id="PS50026">
    <property type="entry name" value="EGF_3"/>
    <property type="match status" value="18"/>
</dbReference>
<feature type="domain" description="EGF-like" evidence="9">
    <location>
        <begin position="1"/>
        <end position="32"/>
    </location>
</feature>
<dbReference type="GO" id="GO:0005509">
    <property type="term" value="F:calcium ion binding"/>
    <property type="evidence" value="ECO:0007669"/>
    <property type="project" value="InterPro"/>
</dbReference>
<organism evidence="10 11">
    <name type="scientific">Daphnia pulex</name>
    <name type="common">Water flea</name>
    <dbReference type="NCBI Taxonomy" id="6669"/>
    <lineage>
        <taxon>Eukaryota</taxon>
        <taxon>Metazoa</taxon>
        <taxon>Ecdysozoa</taxon>
        <taxon>Arthropoda</taxon>
        <taxon>Crustacea</taxon>
        <taxon>Branchiopoda</taxon>
        <taxon>Diplostraca</taxon>
        <taxon>Cladocera</taxon>
        <taxon>Anomopoda</taxon>
        <taxon>Daphniidae</taxon>
        <taxon>Daphnia</taxon>
    </lineage>
</organism>
<dbReference type="SUPFAM" id="SSF57196">
    <property type="entry name" value="EGF/Laminin"/>
    <property type="match status" value="11"/>
</dbReference>
<evidence type="ECO:0000256" key="4">
    <source>
        <dbReference type="ARBA" id="ARBA00022729"/>
    </source>
</evidence>
<comment type="subcellular location">
    <subcellularLocation>
        <location evidence="1">Secreted</location>
    </subcellularLocation>
</comment>
<dbReference type="InParanoid" id="E9HR61"/>
<evidence type="ECO:0000256" key="2">
    <source>
        <dbReference type="ARBA" id="ARBA00022525"/>
    </source>
</evidence>
<dbReference type="SMART" id="SM00289">
    <property type="entry name" value="WR1"/>
    <property type="match status" value="16"/>
</dbReference>
<dbReference type="SMART" id="SM00181">
    <property type="entry name" value="EGF"/>
    <property type="match status" value="56"/>
</dbReference>
<evidence type="ECO:0000256" key="5">
    <source>
        <dbReference type="ARBA" id="ARBA00022737"/>
    </source>
</evidence>
<evidence type="ECO:0000256" key="3">
    <source>
        <dbReference type="ARBA" id="ARBA00022536"/>
    </source>
</evidence>
<dbReference type="InterPro" id="IPR003645">
    <property type="entry name" value="Fol_N"/>
</dbReference>
<keyword evidence="3 8" id="KW-0245">EGF-like domain</keyword>
<evidence type="ECO:0000256" key="7">
    <source>
        <dbReference type="ARBA" id="ARBA00023180"/>
    </source>
</evidence>
<keyword evidence="7" id="KW-0325">Glycoprotein</keyword>
<dbReference type="Pfam" id="PF12947">
    <property type="entry name" value="EGF_3"/>
    <property type="match status" value="1"/>
</dbReference>
<feature type="domain" description="EGF-like" evidence="9">
    <location>
        <begin position="280"/>
        <end position="314"/>
    </location>
</feature>
<evidence type="ECO:0000256" key="8">
    <source>
        <dbReference type="PROSITE-ProRule" id="PRU00076"/>
    </source>
</evidence>
<protein>
    <recommendedName>
        <fullName evidence="9">EGF-like domain-containing protein</fullName>
    </recommendedName>
</protein>
<dbReference type="InterPro" id="IPR001881">
    <property type="entry name" value="EGF-like_Ca-bd_dom"/>
</dbReference>
<dbReference type="InterPro" id="IPR049883">
    <property type="entry name" value="NOTCH1_EGF-like"/>
</dbReference>
<feature type="domain" description="EGF-like" evidence="9">
    <location>
        <begin position="33"/>
        <end position="73"/>
    </location>
</feature>
<feature type="domain" description="EGF-like" evidence="9">
    <location>
        <begin position="198"/>
        <end position="234"/>
    </location>
</feature>
<dbReference type="EMBL" id="GL732731">
    <property type="protein sequence ID" value="EFX65774.1"/>
    <property type="molecule type" value="Genomic_DNA"/>
</dbReference>
<feature type="domain" description="EGF-like" evidence="9">
    <location>
        <begin position="1945"/>
        <end position="1978"/>
    </location>
</feature>
<feature type="domain" description="EGF-like" evidence="9">
    <location>
        <begin position="966"/>
        <end position="1005"/>
    </location>
</feature>
<feature type="domain" description="EGF-like" evidence="9">
    <location>
        <begin position="2305"/>
        <end position="2345"/>
    </location>
</feature>
<dbReference type="Gene3D" id="2.10.25.10">
    <property type="entry name" value="Laminin"/>
    <property type="match status" value="16"/>
</dbReference>
<dbReference type="PROSITE" id="PS00010">
    <property type="entry name" value="ASX_HYDROXYL"/>
    <property type="match status" value="13"/>
</dbReference>
<feature type="domain" description="EGF-like" evidence="9">
    <location>
        <begin position="716"/>
        <end position="752"/>
    </location>
</feature>
<proteinExistence type="predicted"/>
<dbReference type="SUPFAM" id="SSF57184">
    <property type="entry name" value="Growth factor receptor domain"/>
    <property type="match status" value="3"/>
</dbReference>
<dbReference type="InterPro" id="IPR000742">
    <property type="entry name" value="EGF"/>
</dbReference>
<dbReference type="Pfam" id="PF07645">
    <property type="entry name" value="EGF_CA"/>
    <property type="match status" value="13"/>
</dbReference>
<dbReference type="PhylomeDB" id="E9HR61"/>
<dbReference type="eggNOG" id="KOG1217">
    <property type="taxonomic scope" value="Eukaryota"/>
</dbReference>
<name>E9HR61_DAPPU</name>
<dbReference type="PROSITE" id="PS00022">
    <property type="entry name" value="EGF_1"/>
    <property type="match status" value="1"/>
</dbReference>
<comment type="caution">
    <text evidence="8">Lacks conserved residue(s) required for the propagation of feature annotation.</text>
</comment>
<dbReference type="Pfam" id="PF00008">
    <property type="entry name" value="EGF"/>
    <property type="match status" value="1"/>
</dbReference>
<gene>
    <name evidence="10" type="ORF">DAPPUDRAFT_332869</name>
</gene>
<evidence type="ECO:0000256" key="1">
    <source>
        <dbReference type="ARBA" id="ARBA00004613"/>
    </source>
</evidence>
<feature type="domain" description="EGF-like" evidence="9">
    <location>
        <begin position="396"/>
        <end position="431"/>
    </location>
</feature>
<dbReference type="FunFam" id="2.10.25.10:FF:000014">
    <property type="entry name" value="Latent-transforming growth factor beta-binding protein 3"/>
    <property type="match status" value="1"/>
</dbReference>
<evidence type="ECO:0000256" key="6">
    <source>
        <dbReference type="ARBA" id="ARBA00023157"/>
    </source>
</evidence>
<keyword evidence="11" id="KW-1185">Reference proteome</keyword>
<feature type="domain" description="EGF-like" evidence="9">
    <location>
        <begin position="75"/>
        <end position="114"/>
    </location>
</feature>
<feature type="domain" description="EGF-like" evidence="9">
    <location>
        <begin position="3109"/>
        <end position="3145"/>
    </location>
</feature>
<dbReference type="PROSITE" id="PS01186">
    <property type="entry name" value="EGF_2"/>
    <property type="match status" value="11"/>
</dbReference>
<evidence type="ECO:0000313" key="11">
    <source>
        <dbReference type="Proteomes" id="UP000000305"/>
    </source>
</evidence>
<dbReference type="SMART" id="SM00274">
    <property type="entry name" value="FOLN"/>
    <property type="match status" value="16"/>
</dbReference>
<feature type="domain" description="EGF-like" evidence="9">
    <location>
        <begin position="484"/>
        <end position="528"/>
    </location>
</feature>
<accession>E9HR61</accession>
<feature type="domain" description="EGF-like" evidence="9">
    <location>
        <begin position="115"/>
        <end position="158"/>
    </location>
</feature>
<feature type="domain" description="EGF-like" evidence="9">
    <location>
        <begin position="3064"/>
        <end position="3103"/>
    </location>
</feature>
<feature type="domain" description="EGF-like" evidence="9">
    <location>
        <begin position="1774"/>
        <end position="1814"/>
    </location>
</feature>
<dbReference type="CDD" id="cd00054">
    <property type="entry name" value="EGF_CA"/>
    <property type="match status" value="10"/>
</dbReference>
<dbReference type="InterPro" id="IPR024731">
    <property type="entry name" value="NELL2-like_EGF"/>
</dbReference>
<dbReference type="PANTHER" id="PTHR22963:SF39">
    <property type="entry name" value="DUMPY"/>
    <property type="match status" value="1"/>
</dbReference>
<keyword evidence="6 8" id="KW-1015">Disulfide bond</keyword>
<dbReference type="OMA" id="PPRHPCQ"/>
<feature type="domain" description="EGF-like" evidence="9">
    <location>
        <begin position="2963"/>
        <end position="3001"/>
    </location>
</feature>
<feature type="disulfide bond" evidence="8">
    <location>
        <begin position="44"/>
        <end position="61"/>
    </location>
</feature>
<dbReference type="PANTHER" id="PTHR22963">
    <property type="entry name" value="ENDOGLIN-RELATED"/>
    <property type="match status" value="1"/>
</dbReference>
<dbReference type="InterPro" id="IPR009030">
    <property type="entry name" value="Growth_fac_rcpt_cys_sf"/>
</dbReference>
<evidence type="ECO:0000313" key="10">
    <source>
        <dbReference type="EMBL" id="EFX65774.1"/>
    </source>
</evidence>
<dbReference type="OrthoDB" id="4405280at2759"/>
<dbReference type="FunFam" id="2.10.25.10:FF:000002">
    <property type="entry name" value="Latent-transforming growth factor beta-binding protein 3"/>
    <property type="match status" value="1"/>
</dbReference>
<dbReference type="FunFam" id="2.10.25.10:FF:000526">
    <property type="entry name" value="Dumpy, isoform J"/>
    <property type="match status" value="1"/>
</dbReference>
<feature type="domain" description="EGF-like" evidence="9">
    <location>
        <begin position="1006"/>
        <end position="1045"/>
    </location>
</feature>
<dbReference type="PROSITE" id="PS01187">
    <property type="entry name" value="EGF_CA"/>
    <property type="match status" value="9"/>
</dbReference>